<name>A0A9P3C333_9PEZI</name>
<keyword evidence="1" id="KW-0560">Oxidoreductase</keyword>
<accession>A0A9P3C333</accession>
<dbReference type="Pfam" id="PF13738">
    <property type="entry name" value="Pyr_redox_3"/>
    <property type="match status" value="1"/>
</dbReference>
<dbReference type="RefSeq" id="XP_044651021.1">
    <property type="nucleotide sequence ID" value="XM_044795086.1"/>
</dbReference>
<dbReference type="PANTHER" id="PTHR43539">
    <property type="entry name" value="FLAVIN-BINDING MONOOXYGENASE-LIKE PROTEIN (AFU_ORTHOLOGUE AFUA_4G09220)"/>
    <property type="match status" value="1"/>
</dbReference>
<comment type="caution">
    <text evidence="2">The sequence shown here is derived from an EMBL/GenBank/DDBJ whole genome shotgun (WGS) entry which is preliminary data.</text>
</comment>
<dbReference type="Gene3D" id="3.50.50.60">
    <property type="entry name" value="FAD/NAD(P)-binding domain"/>
    <property type="match status" value="1"/>
</dbReference>
<reference evidence="2 3" key="1">
    <citation type="submission" date="2021-01" db="EMBL/GenBank/DDBJ databases">
        <title>Cercospora kikuchii MAFF 305040 whole genome shotgun sequence.</title>
        <authorList>
            <person name="Kashiwa T."/>
            <person name="Suzuki T."/>
        </authorList>
    </citation>
    <scope>NUCLEOTIDE SEQUENCE [LARGE SCALE GENOMIC DNA]</scope>
    <source>
        <strain evidence="2 3">MAFF 305040</strain>
    </source>
</reference>
<dbReference type="EMBL" id="BOLY01000001">
    <property type="protein sequence ID" value="GIZ36534.1"/>
    <property type="molecule type" value="Genomic_DNA"/>
</dbReference>
<evidence type="ECO:0008006" key="4">
    <source>
        <dbReference type="Google" id="ProtNLM"/>
    </source>
</evidence>
<dbReference type="Proteomes" id="UP000825890">
    <property type="component" value="Unassembled WGS sequence"/>
</dbReference>
<proteinExistence type="predicted"/>
<organism evidence="2 3">
    <name type="scientific">Cercospora kikuchii</name>
    <dbReference type="NCBI Taxonomy" id="84275"/>
    <lineage>
        <taxon>Eukaryota</taxon>
        <taxon>Fungi</taxon>
        <taxon>Dikarya</taxon>
        <taxon>Ascomycota</taxon>
        <taxon>Pezizomycotina</taxon>
        <taxon>Dothideomycetes</taxon>
        <taxon>Dothideomycetidae</taxon>
        <taxon>Mycosphaerellales</taxon>
        <taxon>Mycosphaerellaceae</taxon>
        <taxon>Cercospora</taxon>
    </lineage>
</organism>
<protein>
    <recommendedName>
        <fullName evidence="4">Flavin-containing monooxygenase</fullName>
    </recommendedName>
</protein>
<dbReference type="GeneID" id="68285580"/>
<dbReference type="PANTHER" id="PTHR43539:SF68">
    <property type="entry name" value="FLAVIN-BINDING MONOOXYGENASE-LIKE PROTEIN (AFU_ORTHOLOGUE AFUA_4G09220)"/>
    <property type="match status" value="1"/>
</dbReference>
<gene>
    <name evidence="2" type="ORF">CKM354_000000500</name>
</gene>
<dbReference type="SUPFAM" id="SSF51905">
    <property type="entry name" value="FAD/NAD(P)-binding domain"/>
    <property type="match status" value="1"/>
</dbReference>
<dbReference type="AlphaFoldDB" id="A0A9P3C333"/>
<sequence>MNEPDHQVAPYAPDYTLQKLPASLPMCHFHPDLNVEAIAAPFAKKLPSLSIHDFSAEPIWRDVFALTGSLRTFYSKPSIMKAWSDTCTLRQATCLNAVPGSARSVKIDDKIGWVEIMFEFKCVTNPATRCTGFLCLILEGGSGKIWILRTVLEHLEGCGDVDDLAPKNTAINVINESLGADQLVETDKAGTGTDIVDCVIVGAGHAGLSCGGRLQALGVKYIILEKGSQIGATWIERYKSARLHTPREYNHLPFGRTFPDICSEYLTKDELVQGYRGWAHKFGIEEHVLLETVLDRGSWDPIKQLWTLHIRRGGIPQTVASRAVIMAVGSGAQIPIRPTIQGQADFKGTVLHSADYWSADIWKGKAGIVVGTANTAHDVAQDMVEAGLSTITMVQRTQTFVLPCEFVAKVIGRSYNAKIETHVANRAGYSMPNAVTRLLSRKALHGMADRESERFDALERAGFRCQRYGEMQWHLLERFGGHYIDVGCSKLIAEGKIKVKAGPVITKFTPEGLAFSDGTTISADIMVLCTGFVGNMRRNMEQIFDKRVADEVGDIWGLNEEGEVKGAYRRTGSPAIWCMAGDLPMTRYYSRHVALQVKAFVMGFPLPSYTQAS</sequence>
<keyword evidence="3" id="KW-1185">Reference proteome</keyword>
<evidence type="ECO:0000313" key="3">
    <source>
        <dbReference type="Proteomes" id="UP000825890"/>
    </source>
</evidence>
<dbReference type="OrthoDB" id="74360at2759"/>
<evidence type="ECO:0000313" key="2">
    <source>
        <dbReference type="EMBL" id="GIZ36534.1"/>
    </source>
</evidence>
<dbReference type="GO" id="GO:0050660">
    <property type="term" value="F:flavin adenine dinucleotide binding"/>
    <property type="evidence" value="ECO:0007669"/>
    <property type="project" value="TreeGrafter"/>
</dbReference>
<evidence type="ECO:0000256" key="1">
    <source>
        <dbReference type="ARBA" id="ARBA00023002"/>
    </source>
</evidence>
<dbReference type="GO" id="GO:0004497">
    <property type="term" value="F:monooxygenase activity"/>
    <property type="evidence" value="ECO:0007669"/>
    <property type="project" value="TreeGrafter"/>
</dbReference>
<dbReference type="InterPro" id="IPR036188">
    <property type="entry name" value="FAD/NAD-bd_sf"/>
</dbReference>
<dbReference type="InterPro" id="IPR050982">
    <property type="entry name" value="Auxin_biosynth/cation_transpt"/>
</dbReference>